<dbReference type="Pfam" id="PF05685">
    <property type="entry name" value="Uma2"/>
    <property type="match status" value="1"/>
</dbReference>
<evidence type="ECO:0000313" key="2">
    <source>
        <dbReference type="EMBL" id="GAA1746002.1"/>
    </source>
</evidence>
<evidence type="ECO:0000313" key="3">
    <source>
        <dbReference type="Proteomes" id="UP001500655"/>
    </source>
</evidence>
<proteinExistence type="predicted"/>
<evidence type="ECO:0000259" key="1">
    <source>
        <dbReference type="Pfam" id="PF05685"/>
    </source>
</evidence>
<protein>
    <recommendedName>
        <fullName evidence="1">Putative restriction endonuclease domain-containing protein</fullName>
    </recommendedName>
</protein>
<dbReference type="Gene3D" id="3.90.1570.10">
    <property type="entry name" value="tt1808, chain A"/>
    <property type="match status" value="1"/>
</dbReference>
<dbReference type="PANTHER" id="PTHR35400">
    <property type="entry name" value="SLR1083 PROTEIN"/>
    <property type="match status" value="1"/>
</dbReference>
<keyword evidence="3" id="KW-1185">Reference proteome</keyword>
<dbReference type="InterPro" id="IPR011335">
    <property type="entry name" value="Restrct_endonuc-II-like"/>
</dbReference>
<dbReference type="SUPFAM" id="SSF52980">
    <property type="entry name" value="Restriction endonuclease-like"/>
    <property type="match status" value="1"/>
</dbReference>
<dbReference type="InterPro" id="IPR012296">
    <property type="entry name" value="Nuclease_put_TT1808"/>
</dbReference>
<accession>A0ABN2K0X1</accession>
<name>A0ABN2K0X1_9ACTN</name>
<reference evidence="2 3" key="1">
    <citation type="journal article" date="2019" name="Int. J. Syst. Evol. Microbiol.">
        <title>The Global Catalogue of Microorganisms (GCM) 10K type strain sequencing project: providing services to taxonomists for standard genome sequencing and annotation.</title>
        <authorList>
            <consortium name="The Broad Institute Genomics Platform"/>
            <consortium name="The Broad Institute Genome Sequencing Center for Infectious Disease"/>
            <person name="Wu L."/>
            <person name="Ma J."/>
        </authorList>
    </citation>
    <scope>NUCLEOTIDE SEQUENCE [LARGE SCALE GENOMIC DNA]</scope>
    <source>
        <strain evidence="2 3">JCM 13249</strain>
    </source>
</reference>
<dbReference type="EMBL" id="BAAALS010000006">
    <property type="protein sequence ID" value="GAA1746002.1"/>
    <property type="molecule type" value="Genomic_DNA"/>
</dbReference>
<gene>
    <name evidence="2" type="ORF">GCM10009681_16270</name>
</gene>
<feature type="domain" description="Putative restriction endonuclease" evidence="1">
    <location>
        <begin position="39"/>
        <end position="188"/>
    </location>
</feature>
<dbReference type="PANTHER" id="PTHR35400:SF3">
    <property type="entry name" value="SLL1072 PROTEIN"/>
    <property type="match status" value="1"/>
</dbReference>
<sequence>MGRYAGQIIHNRELLGQYHDRMSAEAVGRHMPAVITLDDLAAMTAADTHGRRYETSPEGVLSVVPPPDSQHAVIATRLTLWFGLAGWPAEQLMQAAGVRIPGPDGDGGRIPDLTVWSRPQRDAVWLDVADLLLVVEILSRGSESIDQVAKVTEYAAAGIAQYWTVARDPAQTVTLYRLGTDGAYEETAKMPLAWLLQTAPRDHL</sequence>
<dbReference type="CDD" id="cd06260">
    <property type="entry name" value="DUF820-like"/>
    <property type="match status" value="1"/>
</dbReference>
<organism evidence="2 3">
    <name type="scientific">Luedemannella helvata</name>
    <dbReference type="NCBI Taxonomy" id="349315"/>
    <lineage>
        <taxon>Bacteria</taxon>
        <taxon>Bacillati</taxon>
        <taxon>Actinomycetota</taxon>
        <taxon>Actinomycetes</taxon>
        <taxon>Micromonosporales</taxon>
        <taxon>Micromonosporaceae</taxon>
        <taxon>Luedemannella</taxon>
    </lineage>
</organism>
<comment type="caution">
    <text evidence="2">The sequence shown here is derived from an EMBL/GenBank/DDBJ whole genome shotgun (WGS) entry which is preliminary data.</text>
</comment>
<dbReference type="Proteomes" id="UP001500655">
    <property type="component" value="Unassembled WGS sequence"/>
</dbReference>
<dbReference type="InterPro" id="IPR008538">
    <property type="entry name" value="Uma2"/>
</dbReference>